<accession>A0AAV0AJ05</accession>
<proteinExistence type="predicted"/>
<organism evidence="1 2">
    <name type="scientific">Phakopsora pachyrhizi</name>
    <name type="common">Asian soybean rust disease fungus</name>
    <dbReference type="NCBI Taxonomy" id="170000"/>
    <lineage>
        <taxon>Eukaryota</taxon>
        <taxon>Fungi</taxon>
        <taxon>Dikarya</taxon>
        <taxon>Basidiomycota</taxon>
        <taxon>Pucciniomycotina</taxon>
        <taxon>Pucciniomycetes</taxon>
        <taxon>Pucciniales</taxon>
        <taxon>Phakopsoraceae</taxon>
        <taxon>Phakopsora</taxon>
    </lineage>
</organism>
<sequence length="315" mass="36260">MPHGYMNVPISEVEQFTRGSVVGPGIEIPEFILKDKRTTKIVRKYPGLKSTMIFIDNFLNDFSGPNDILLYKENQGEWLKICNTLHELERVEPDVYDEISNWVTGHFKLLRASQFGKSTTKNAASQAHTLLISTMQRAKENVWWTSSNIDDWSGKNLNLKEMVKLGDYLRFDETELSYRLEVNSKLKENLNDVFKILSASKSDAQSNELLPEVEALSAYRPEGNSNFRLYDSRRQAIIASINRDPEKRSKVDKELMEYIETPTFSELQGNHYVTPYRSDYSEAPVNYPMYLPETSGASRPNSMWRLISGYLGKDQ</sequence>
<name>A0AAV0AJ05_PHAPC</name>
<comment type="caution">
    <text evidence="1">The sequence shown here is derived from an EMBL/GenBank/DDBJ whole genome shotgun (WGS) entry which is preliminary data.</text>
</comment>
<evidence type="ECO:0000313" key="1">
    <source>
        <dbReference type="EMBL" id="CAH7667711.1"/>
    </source>
</evidence>
<protein>
    <submittedName>
        <fullName evidence="1">Expressed protein</fullName>
    </submittedName>
</protein>
<gene>
    <name evidence="1" type="ORF">PPACK8108_LOCUS2137</name>
</gene>
<dbReference type="AlphaFoldDB" id="A0AAV0AJ05"/>
<keyword evidence="2" id="KW-1185">Reference proteome</keyword>
<reference evidence="1" key="1">
    <citation type="submission" date="2022-06" db="EMBL/GenBank/DDBJ databases">
        <authorList>
            <consortium name="SYNGENTA / RWTH Aachen University"/>
        </authorList>
    </citation>
    <scope>NUCLEOTIDE SEQUENCE</scope>
</reference>
<evidence type="ECO:0000313" key="2">
    <source>
        <dbReference type="Proteomes" id="UP001153365"/>
    </source>
</evidence>
<dbReference type="Proteomes" id="UP001153365">
    <property type="component" value="Unassembled WGS sequence"/>
</dbReference>
<dbReference type="EMBL" id="CALTRL010000367">
    <property type="protein sequence ID" value="CAH7667711.1"/>
    <property type="molecule type" value="Genomic_DNA"/>
</dbReference>